<name>A0AC35FTM0_9BILA</name>
<proteinExistence type="predicted"/>
<dbReference type="WBParaSite" id="PS1159_v2.g20765.t3">
    <property type="protein sequence ID" value="PS1159_v2.g20765.t3"/>
    <property type="gene ID" value="PS1159_v2.g20765"/>
</dbReference>
<protein>
    <submittedName>
        <fullName evidence="2">ATP-dependent RNA helicase</fullName>
    </submittedName>
</protein>
<accession>A0AC35FTM0</accession>
<reference evidence="2" key="1">
    <citation type="submission" date="2022-11" db="UniProtKB">
        <authorList>
            <consortium name="WormBaseParasite"/>
        </authorList>
    </citation>
    <scope>IDENTIFICATION</scope>
</reference>
<evidence type="ECO:0000313" key="2">
    <source>
        <dbReference type="WBParaSite" id="PS1159_v2.g20765.t3"/>
    </source>
</evidence>
<dbReference type="Proteomes" id="UP000887580">
    <property type="component" value="Unplaced"/>
</dbReference>
<evidence type="ECO:0000313" key="1">
    <source>
        <dbReference type="Proteomes" id="UP000887580"/>
    </source>
</evidence>
<sequence length="779" mass="86856">MFMSSGTNRGRGTFSGQNPRRFSNGQSSNDGSVFNDQENTYGAPVRRGGYGNARGTYFNSQSTRGTFYNSQSTRGIRNGQSTSRFYNAQSSHVDSSFKDQDNKANTRGIPNDHSSHAASLFNQQSTRGRSRFYPTVTVSPSGQVVTEPPPPIALRITEKDKEEFGEEIAKKLIEHTIPRSHAEPGFAPKARSASEIYDEDVKHADEYANIIDEDDDVEIVGDFEDLQLLDTWKAAEFVDKLYENVKRAKYVRPRKIQSAAMPFILDGYDVKIQAETGSGKTLAYLLPIIDNCLKDKLDGSYIPEASSPYAVILAPTRELCVQTFEQASKLVDGTGLIVQRAYGEFDVKKNIRSLSGQCDIICATPGRFQHFVQEKFIKLDHVHFLVMDESDKLLTDDFEKTIKSALEFENKMPAAHQTIFCSATFTDDLMKKSEYYMRRPKNEVITIKSNNICPTKKVEQIFKLHVGTYKFGGIRSFFTEAIEKGEGFKCFIFCKTGQYSERLAVALEMDGISVYPISGARGISVYPISGARGQDLREQALTDFRENNSKIIALICTDVCSRGIDIKDADLVINCDLPHDYETYVHRVGRCGRIRHGKCISFVSRDTDLQLLLKIEQAMQASGQIIPPTLEEILRPSDGSQFKKQDKEDGSFIKDVDKKSEESVSAPEADEEKKPETAGEAEPSGKASEKSEESVTAPEADEEKKAETAGEAEPSGKASEVPLEKSEVDIIPTDPQKSEYYDMKSVDPQKSEPDDMKSVGLDVAAQKSKIPDEDEKDCW</sequence>
<organism evidence="1 2">
    <name type="scientific">Panagrolaimus sp. PS1159</name>
    <dbReference type="NCBI Taxonomy" id="55785"/>
    <lineage>
        <taxon>Eukaryota</taxon>
        <taxon>Metazoa</taxon>
        <taxon>Ecdysozoa</taxon>
        <taxon>Nematoda</taxon>
        <taxon>Chromadorea</taxon>
        <taxon>Rhabditida</taxon>
        <taxon>Tylenchina</taxon>
        <taxon>Panagrolaimomorpha</taxon>
        <taxon>Panagrolaimoidea</taxon>
        <taxon>Panagrolaimidae</taxon>
        <taxon>Panagrolaimus</taxon>
    </lineage>
</organism>